<evidence type="ECO:0000256" key="1">
    <source>
        <dbReference type="ARBA" id="ARBA00006270"/>
    </source>
</evidence>
<dbReference type="PROSITE" id="PS51420">
    <property type="entry name" value="RHO"/>
    <property type="match status" value="1"/>
</dbReference>
<dbReference type="GeneID" id="106809818"/>
<keyword evidence="2" id="KW-0547">Nucleotide-binding</keyword>
<dbReference type="RefSeq" id="XP_014668528.1">
    <property type="nucleotide sequence ID" value="XM_014813042.1"/>
</dbReference>
<feature type="region of interest" description="Disordered" evidence="3">
    <location>
        <begin position="189"/>
        <end position="208"/>
    </location>
</feature>
<keyword evidence="4" id="KW-1185">Reference proteome</keyword>
<proteinExistence type="inferred from homology"/>
<dbReference type="SMART" id="SM00173">
    <property type="entry name" value="RAS"/>
    <property type="match status" value="1"/>
</dbReference>
<dbReference type="PANTHER" id="PTHR47978">
    <property type="match status" value="1"/>
</dbReference>
<dbReference type="PROSITE" id="PS51421">
    <property type="entry name" value="RAS"/>
    <property type="match status" value="1"/>
</dbReference>
<evidence type="ECO:0000313" key="9">
    <source>
        <dbReference type="RefSeq" id="XP_014668552.1"/>
    </source>
</evidence>
<reference evidence="5 6" key="1">
    <citation type="submission" date="2025-05" db="UniProtKB">
        <authorList>
            <consortium name="RefSeq"/>
        </authorList>
    </citation>
    <scope>IDENTIFICATION</scope>
</reference>
<dbReference type="Pfam" id="PF00071">
    <property type="entry name" value="Ras"/>
    <property type="match status" value="1"/>
</dbReference>
<dbReference type="SUPFAM" id="SSF52540">
    <property type="entry name" value="P-loop containing nucleoside triphosphate hydrolases"/>
    <property type="match status" value="1"/>
</dbReference>
<dbReference type="Proteomes" id="UP000695022">
    <property type="component" value="Unplaced"/>
</dbReference>
<dbReference type="SMART" id="SM00174">
    <property type="entry name" value="RHO"/>
    <property type="match status" value="1"/>
</dbReference>
<gene>
    <name evidence="5 6 7 8 9" type="primary">LOC106809818</name>
</gene>
<accession>A0ABM1E8J8</accession>
<dbReference type="RefSeq" id="XP_014668535.1">
    <property type="nucleotide sequence ID" value="XM_014813049.1"/>
</dbReference>
<organism evidence="4 5">
    <name type="scientific">Priapulus caudatus</name>
    <name type="common">Priapulid worm</name>
    <dbReference type="NCBI Taxonomy" id="37621"/>
    <lineage>
        <taxon>Eukaryota</taxon>
        <taxon>Metazoa</taxon>
        <taxon>Ecdysozoa</taxon>
        <taxon>Scalidophora</taxon>
        <taxon>Priapulida</taxon>
        <taxon>Priapulimorpha</taxon>
        <taxon>Priapulimorphida</taxon>
        <taxon>Priapulidae</taxon>
        <taxon>Priapulus</taxon>
    </lineage>
</organism>
<dbReference type="InterPro" id="IPR001806">
    <property type="entry name" value="Small_GTPase"/>
</dbReference>
<dbReference type="RefSeq" id="XP_014668552.1">
    <property type="nucleotide sequence ID" value="XM_014813066.1"/>
</dbReference>
<dbReference type="RefSeq" id="XP_014668519.1">
    <property type="nucleotide sequence ID" value="XM_014813033.1"/>
</dbReference>
<evidence type="ECO:0000313" key="8">
    <source>
        <dbReference type="RefSeq" id="XP_014668544.1"/>
    </source>
</evidence>
<evidence type="ECO:0000256" key="3">
    <source>
        <dbReference type="SAM" id="MobiDB-lite"/>
    </source>
</evidence>
<evidence type="ECO:0000313" key="4">
    <source>
        <dbReference type="Proteomes" id="UP000695022"/>
    </source>
</evidence>
<name>A0ABM1E8J8_PRICU</name>
<dbReference type="NCBIfam" id="TIGR00231">
    <property type="entry name" value="small_GTP"/>
    <property type="match status" value="1"/>
</dbReference>
<sequence>MQAERKNKANLKVIILGEFNVGKTSLIKRYKEGKFDPQEEPTIGASFYLKRWGPHNVAIWDTAGQERFMSLSALYCRGTKAAILAFDISQKDTFNQLEKRFLPLVNSHTEENCLIVIVGCKVDAVLESNRQVHRETAIALARELNPTWKPEKPPPYYETSSITGENVNALFEFIFEYFLPLSESEKNQYNQMNKRTKHSVRDGTVDLQSKSVSTKRKCCSLL</sequence>
<dbReference type="PRINTS" id="PR00449">
    <property type="entry name" value="RASTRNSFRMNG"/>
</dbReference>
<evidence type="ECO:0000256" key="2">
    <source>
        <dbReference type="ARBA" id="ARBA00022741"/>
    </source>
</evidence>
<protein>
    <submittedName>
        <fullName evidence="5 6">Ras-related protein Rab-20-like isoform X1</fullName>
    </submittedName>
</protein>
<evidence type="ECO:0000313" key="6">
    <source>
        <dbReference type="RefSeq" id="XP_014668528.1"/>
    </source>
</evidence>
<dbReference type="Gene3D" id="3.40.50.300">
    <property type="entry name" value="P-loop containing nucleotide triphosphate hydrolases"/>
    <property type="match status" value="1"/>
</dbReference>
<dbReference type="SMART" id="SM00175">
    <property type="entry name" value="RAB"/>
    <property type="match status" value="1"/>
</dbReference>
<dbReference type="RefSeq" id="XP_014668544.1">
    <property type="nucleotide sequence ID" value="XM_014813058.1"/>
</dbReference>
<dbReference type="PROSITE" id="PS51419">
    <property type="entry name" value="RAB"/>
    <property type="match status" value="1"/>
</dbReference>
<evidence type="ECO:0000313" key="5">
    <source>
        <dbReference type="RefSeq" id="XP_014668519.1"/>
    </source>
</evidence>
<dbReference type="SMART" id="SM00176">
    <property type="entry name" value="RAN"/>
    <property type="match status" value="1"/>
</dbReference>
<dbReference type="InterPro" id="IPR027417">
    <property type="entry name" value="P-loop_NTPase"/>
</dbReference>
<evidence type="ECO:0000313" key="7">
    <source>
        <dbReference type="RefSeq" id="XP_014668535.1"/>
    </source>
</evidence>
<comment type="similarity">
    <text evidence="1">Belongs to the small GTPase superfamily. Rab family.</text>
</comment>
<dbReference type="InterPro" id="IPR005225">
    <property type="entry name" value="Small_GTP-bd"/>
</dbReference>